<dbReference type="OrthoDB" id="7585079at2"/>
<dbReference type="PATRIC" id="fig|1123269.5.peg.1741"/>
<reference evidence="1 2" key="1">
    <citation type="submission" date="2013-07" db="EMBL/GenBank/DDBJ databases">
        <title>Completed genome of Sphingomonas sanxanigenens NX02.</title>
        <authorList>
            <person name="Ma T."/>
            <person name="Huang H."/>
            <person name="Wu M."/>
            <person name="Li X."/>
            <person name="Li G."/>
        </authorList>
    </citation>
    <scope>NUCLEOTIDE SEQUENCE [LARGE SCALE GENOMIC DNA]</scope>
    <source>
        <strain evidence="1 2">NX02</strain>
    </source>
</reference>
<dbReference type="Proteomes" id="UP000018851">
    <property type="component" value="Chromosome"/>
</dbReference>
<dbReference type="EMBL" id="CP006644">
    <property type="protein sequence ID" value="AHE53498.1"/>
    <property type="molecule type" value="Genomic_DNA"/>
</dbReference>
<dbReference type="HOGENOM" id="CLU_1524194_0_0_5"/>
<dbReference type="Pfam" id="PF14136">
    <property type="entry name" value="DUF4303"/>
    <property type="match status" value="1"/>
</dbReference>
<dbReference type="eggNOG" id="ENOG50331IP">
    <property type="taxonomic scope" value="Bacteria"/>
</dbReference>
<dbReference type="KEGG" id="ssan:NX02_08875"/>
<evidence type="ECO:0000313" key="2">
    <source>
        <dbReference type="Proteomes" id="UP000018851"/>
    </source>
</evidence>
<dbReference type="InterPro" id="IPR025409">
    <property type="entry name" value="DUF4303"/>
</dbReference>
<dbReference type="AlphaFoldDB" id="W0AB27"/>
<evidence type="ECO:0008006" key="3">
    <source>
        <dbReference type="Google" id="ProtNLM"/>
    </source>
</evidence>
<gene>
    <name evidence="1" type="ORF">NX02_08875</name>
</gene>
<evidence type="ECO:0000313" key="1">
    <source>
        <dbReference type="EMBL" id="AHE53498.1"/>
    </source>
</evidence>
<keyword evidence="2" id="KW-1185">Reference proteome</keyword>
<organism evidence="1 2">
    <name type="scientific">Sphingomonas sanxanigenens DSM 19645 = NX02</name>
    <dbReference type="NCBI Taxonomy" id="1123269"/>
    <lineage>
        <taxon>Bacteria</taxon>
        <taxon>Pseudomonadati</taxon>
        <taxon>Pseudomonadota</taxon>
        <taxon>Alphaproteobacteria</taxon>
        <taxon>Sphingomonadales</taxon>
        <taxon>Sphingomonadaceae</taxon>
        <taxon>Sphingomonas</taxon>
    </lineage>
</organism>
<protein>
    <recommendedName>
        <fullName evidence="3">DUF4303 domain-containing protein</fullName>
    </recommendedName>
</protein>
<proteinExistence type="predicted"/>
<dbReference type="RefSeq" id="WP_025291754.1">
    <property type="nucleotide sequence ID" value="NZ_CP006644.1"/>
</dbReference>
<accession>W0AB27</accession>
<name>W0AB27_9SPHN</name>
<sequence>MIDWKAITKDLGEAVIAVADDLLASIGRHRLYAICLLTDDDGGSVGFWAATEEDFERRRASEAEADEMTPAYEAYLRWTPEEWSEDAHGDVFMRRINKPLFAEVIGGTSSPAHFDRTIEAMTDALALLRAERADKLADVTLFVSVSDSEDADGIERRSVALLNPPALISAFRPEPL</sequence>